<dbReference type="Proteomes" id="UP000002410">
    <property type="component" value="Chromosome"/>
</dbReference>
<protein>
    <recommendedName>
        <fullName evidence="1">KilA-N DNA-binding domain-containing protein</fullName>
    </recommendedName>
</protein>
<gene>
    <name evidence="2" type="ordered locus">CLI_2445</name>
</gene>
<proteinExistence type="predicted"/>
<feature type="domain" description="KilA-N DNA-binding" evidence="1">
    <location>
        <begin position="19"/>
        <end position="103"/>
    </location>
</feature>
<name>A7GFX7_CLOBL</name>
<dbReference type="AlphaFoldDB" id="A7GFX7"/>
<evidence type="ECO:0000259" key="1">
    <source>
        <dbReference type="Pfam" id="PF10543"/>
    </source>
</evidence>
<dbReference type="Pfam" id="PF10543">
    <property type="entry name" value="ORF6N"/>
    <property type="match status" value="1"/>
</dbReference>
<evidence type="ECO:0000313" key="2">
    <source>
        <dbReference type="EMBL" id="ABS41327.1"/>
    </source>
</evidence>
<dbReference type="InterPro" id="IPR018873">
    <property type="entry name" value="KilA-N_DNA-bd_domain"/>
</dbReference>
<sequence length="283" mass="33083">MKKINLTIENGQPVATEIKAVEINGQRVLTTEQLAEVYGVEPIRIQQGFIRNKEKFQKGKHYFRLIGEELKEFKANYLKDSSLKYASELMLWTERGANRHCKILDTDKAWEQFDNLEETYFRVKENKVEVNQLSPELQMFNNLFKALATTELEQKKLNVAVQETKEEVQAIRDVVKLDTTSWKEDSTKLINKIAQNFGGFEYIREVRKEIYTLLDKRMGVNLEQRLTNKRRRMADEGVCKSKRDRLNKVSVIGDDKKLIEGYVSIVKEMAIKYGVKAQRGCRY</sequence>
<dbReference type="HOGENOM" id="CLU_046670_2_2_9"/>
<reference evidence="3" key="1">
    <citation type="submission" date="2007-06" db="EMBL/GenBank/DDBJ databases">
        <authorList>
            <person name="Brinkac L.M."/>
            <person name="Daugherty S."/>
            <person name="Dodson R.J."/>
            <person name="Madupu R."/>
            <person name="Brown J.L."/>
            <person name="Bruce D."/>
            <person name="Detter C."/>
            <person name="Munk C."/>
            <person name="Smith L.A."/>
            <person name="Smith T.J."/>
            <person name="White O."/>
            <person name="Brettin T.S."/>
        </authorList>
    </citation>
    <scope>NUCLEOTIDE SEQUENCE [LARGE SCALE GENOMIC DNA]</scope>
    <source>
        <strain evidence="3">Langeland / NCTC 10281 / Type F</strain>
    </source>
</reference>
<accession>A7GFX7</accession>
<dbReference type="EMBL" id="CP000728">
    <property type="protein sequence ID" value="ABS41327.1"/>
    <property type="molecule type" value="Genomic_DNA"/>
</dbReference>
<dbReference type="RefSeq" id="WP_012100354.1">
    <property type="nucleotide sequence ID" value="NC_009699.1"/>
</dbReference>
<evidence type="ECO:0000313" key="3">
    <source>
        <dbReference type="Proteomes" id="UP000002410"/>
    </source>
</evidence>
<organism evidence="2 3">
    <name type="scientific">Clostridium botulinum (strain Langeland / NCTC 10281 / Type F)</name>
    <dbReference type="NCBI Taxonomy" id="441772"/>
    <lineage>
        <taxon>Bacteria</taxon>
        <taxon>Bacillati</taxon>
        <taxon>Bacillota</taxon>
        <taxon>Clostridia</taxon>
        <taxon>Eubacteriales</taxon>
        <taxon>Clostridiaceae</taxon>
        <taxon>Clostridium</taxon>
    </lineage>
</organism>
<dbReference type="KEGG" id="cbf:CLI_2445"/>